<keyword evidence="3 14" id="KW-0813">Transport</keyword>
<evidence type="ECO:0000256" key="1">
    <source>
        <dbReference type="ARBA" id="ARBA00004571"/>
    </source>
</evidence>
<evidence type="ECO:0000259" key="16">
    <source>
        <dbReference type="Pfam" id="PF00593"/>
    </source>
</evidence>
<evidence type="ECO:0000256" key="9">
    <source>
        <dbReference type="ARBA" id="ARBA00023065"/>
    </source>
</evidence>
<feature type="domain" description="TonB-dependent receptor-like beta-barrel" evidence="16">
    <location>
        <begin position="231"/>
        <end position="664"/>
    </location>
</feature>
<organism evidence="18 19">
    <name type="scientific">Rhizomicrobium palustre</name>
    <dbReference type="NCBI Taxonomy" id="189966"/>
    <lineage>
        <taxon>Bacteria</taxon>
        <taxon>Pseudomonadati</taxon>
        <taxon>Pseudomonadota</taxon>
        <taxon>Alphaproteobacteria</taxon>
        <taxon>Micropepsales</taxon>
        <taxon>Micropepsaceae</taxon>
        <taxon>Rhizomicrobium</taxon>
    </lineage>
</organism>
<keyword evidence="7" id="KW-0732">Signal</keyword>
<evidence type="ECO:0000256" key="4">
    <source>
        <dbReference type="ARBA" id="ARBA00022452"/>
    </source>
</evidence>
<dbReference type="GO" id="GO:0015344">
    <property type="term" value="F:siderophore uptake transmembrane transporter activity"/>
    <property type="evidence" value="ECO:0007669"/>
    <property type="project" value="TreeGrafter"/>
</dbReference>
<name>A0A846N2U4_9PROT</name>
<dbReference type="PROSITE" id="PS52016">
    <property type="entry name" value="TONB_DEPENDENT_REC_3"/>
    <property type="match status" value="1"/>
</dbReference>
<dbReference type="Gene3D" id="2.40.170.20">
    <property type="entry name" value="TonB-dependent receptor, beta-barrel domain"/>
    <property type="match status" value="1"/>
</dbReference>
<dbReference type="InterPro" id="IPR037066">
    <property type="entry name" value="Plug_dom_sf"/>
</dbReference>
<evidence type="ECO:0000256" key="13">
    <source>
        <dbReference type="ARBA" id="ARBA00023237"/>
    </source>
</evidence>
<keyword evidence="8" id="KW-0408">Iron</keyword>
<dbReference type="GO" id="GO:0009279">
    <property type="term" value="C:cell outer membrane"/>
    <property type="evidence" value="ECO:0007669"/>
    <property type="project" value="UniProtKB-SubCell"/>
</dbReference>
<dbReference type="GO" id="GO:0015891">
    <property type="term" value="P:siderophore transport"/>
    <property type="evidence" value="ECO:0007669"/>
    <property type="project" value="InterPro"/>
</dbReference>
<protein>
    <submittedName>
        <fullName evidence="18">Catecholate siderophore receptor</fullName>
    </submittedName>
</protein>
<dbReference type="RefSeq" id="WP_208414713.1">
    <property type="nucleotide sequence ID" value="NZ_BAAADC010000001.1"/>
</dbReference>
<dbReference type="NCBIfam" id="TIGR01783">
    <property type="entry name" value="TonB-siderophor"/>
    <property type="match status" value="1"/>
</dbReference>
<dbReference type="PANTHER" id="PTHR32552:SF68">
    <property type="entry name" value="FERRICHROME OUTER MEMBRANE TRANSPORTER_PHAGE RECEPTOR"/>
    <property type="match status" value="1"/>
</dbReference>
<evidence type="ECO:0000259" key="17">
    <source>
        <dbReference type="Pfam" id="PF07715"/>
    </source>
</evidence>
<evidence type="ECO:0000256" key="15">
    <source>
        <dbReference type="RuleBase" id="RU003357"/>
    </source>
</evidence>
<dbReference type="Gene3D" id="2.170.130.10">
    <property type="entry name" value="TonB-dependent receptor, plug domain"/>
    <property type="match status" value="1"/>
</dbReference>
<dbReference type="InterPro" id="IPR012910">
    <property type="entry name" value="Plug_dom"/>
</dbReference>
<dbReference type="InterPro" id="IPR039426">
    <property type="entry name" value="TonB-dep_rcpt-like"/>
</dbReference>
<evidence type="ECO:0000256" key="12">
    <source>
        <dbReference type="ARBA" id="ARBA00023170"/>
    </source>
</evidence>
<dbReference type="EMBL" id="JAASRM010000001">
    <property type="protein sequence ID" value="NIK89410.1"/>
    <property type="molecule type" value="Genomic_DNA"/>
</dbReference>
<evidence type="ECO:0000256" key="2">
    <source>
        <dbReference type="ARBA" id="ARBA00009810"/>
    </source>
</evidence>
<evidence type="ECO:0000256" key="3">
    <source>
        <dbReference type="ARBA" id="ARBA00022448"/>
    </source>
</evidence>
<dbReference type="CDD" id="cd01347">
    <property type="entry name" value="ligand_gated_channel"/>
    <property type="match status" value="1"/>
</dbReference>
<dbReference type="Proteomes" id="UP000570514">
    <property type="component" value="Unassembled WGS sequence"/>
</dbReference>
<keyword evidence="19" id="KW-1185">Reference proteome</keyword>
<evidence type="ECO:0000256" key="7">
    <source>
        <dbReference type="ARBA" id="ARBA00022729"/>
    </source>
</evidence>
<keyword evidence="10 15" id="KW-0798">TonB box</keyword>
<dbReference type="PANTHER" id="PTHR32552">
    <property type="entry name" value="FERRICHROME IRON RECEPTOR-RELATED"/>
    <property type="match status" value="1"/>
</dbReference>
<evidence type="ECO:0000256" key="8">
    <source>
        <dbReference type="ARBA" id="ARBA00023004"/>
    </source>
</evidence>
<dbReference type="Pfam" id="PF07715">
    <property type="entry name" value="Plug"/>
    <property type="match status" value="1"/>
</dbReference>
<dbReference type="SUPFAM" id="SSF56935">
    <property type="entry name" value="Porins"/>
    <property type="match status" value="1"/>
</dbReference>
<dbReference type="GO" id="GO:0038023">
    <property type="term" value="F:signaling receptor activity"/>
    <property type="evidence" value="ECO:0007669"/>
    <property type="project" value="InterPro"/>
</dbReference>
<dbReference type="InterPro" id="IPR000531">
    <property type="entry name" value="Beta-barrel_TonB"/>
</dbReference>
<evidence type="ECO:0000256" key="10">
    <source>
        <dbReference type="ARBA" id="ARBA00023077"/>
    </source>
</evidence>
<dbReference type="InterPro" id="IPR010105">
    <property type="entry name" value="TonB_sidphr_rcpt"/>
</dbReference>
<reference evidence="18 19" key="1">
    <citation type="submission" date="2020-03" db="EMBL/GenBank/DDBJ databases">
        <title>Genomic Encyclopedia of Type Strains, Phase IV (KMG-IV): sequencing the most valuable type-strain genomes for metagenomic binning, comparative biology and taxonomic classification.</title>
        <authorList>
            <person name="Goeker M."/>
        </authorList>
    </citation>
    <scope>NUCLEOTIDE SEQUENCE [LARGE SCALE GENOMIC DNA]</scope>
    <source>
        <strain evidence="18 19">DSM 19867</strain>
    </source>
</reference>
<feature type="domain" description="TonB-dependent receptor plug" evidence="17">
    <location>
        <begin position="62"/>
        <end position="158"/>
    </location>
</feature>
<evidence type="ECO:0000313" key="18">
    <source>
        <dbReference type="EMBL" id="NIK89410.1"/>
    </source>
</evidence>
<keyword evidence="4 14" id="KW-1134">Transmembrane beta strand</keyword>
<dbReference type="FunFam" id="2.170.130.10:FF:000001">
    <property type="entry name" value="Catecholate siderophore TonB-dependent receptor"/>
    <property type="match status" value="1"/>
</dbReference>
<evidence type="ECO:0000256" key="5">
    <source>
        <dbReference type="ARBA" id="ARBA00022496"/>
    </source>
</evidence>
<keyword evidence="13 14" id="KW-0998">Cell outer membrane</keyword>
<keyword evidence="6 14" id="KW-0812">Transmembrane</keyword>
<dbReference type="AlphaFoldDB" id="A0A846N2U4"/>
<comment type="subcellular location">
    <subcellularLocation>
        <location evidence="1 14">Cell outer membrane</location>
        <topology evidence="1 14">Multi-pass membrane protein</topology>
    </subcellularLocation>
</comment>
<keyword evidence="12 18" id="KW-0675">Receptor</keyword>
<evidence type="ECO:0000256" key="6">
    <source>
        <dbReference type="ARBA" id="ARBA00022692"/>
    </source>
</evidence>
<accession>A0A846N2U4</accession>
<evidence type="ECO:0000256" key="14">
    <source>
        <dbReference type="PROSITE-ProRule" id="PRU01360"/>
    </source>
</evidence>
<evidence type="ECO:0000313" key="19">
    <source>
        <dbReference type="Proteomes" id="UP000570514"/>
    </source>
</evidence>
<keyword evidence="5" id="KW-0410">Iron transport</keyword>
<sequence>MLLTATSMIALLAAADVDGGAVAPLPASSIDTSARELVTVKGERQSGYLPTTSSSAKIDAPLRDIPQSIAVISEDVLRDQRALSIQDAVKNVPGVGLSSGDGQRDQVFIRGFTAIGDQYVDGFRDDGLYFRDLSNVETLEVVKGPAAVLYGRGSSGGIINRVTKKPDRDITAFTVTGGSFDDKRGEIDLGRSDLGYGVGFRVTGAWEDSDSFRDQQFLHRVAISPSLMLGRGSDTTLLLQADYLRDRRLTDFGIPAINGRPVDVPRNRYYGAANAKQADVSQAEVLSQTAVVEHRFSDSLSLRNGFRHYNYSLNRHNTNSTAVNTAAQTVSLSHGGVLRDEDGWSNQLELTQKLELLGTHHSLLYGWEQSNQGKDAVTLKSTVVAVTNIFNPVLPVIDNANFTAASASNTNRFTTTGLYVQDLVDIGYGIKAMVGVRHDDFHQKTTQRIAGQPNLARTDSNWSPRAGLVYQPDTMQSYYLSWSRSYQPSGETFALAATNADLAPEKTENKEFGAKYSLLDNRLSIQAAAYDLRRTNIKGTDPITQKVIPVGVQRTQGVEISAALDLPNDFRAMLGYSYMDGKVTQSATPSFVGKRATLTPEHSFNAFLTKTLFTDYGIGAGLNYVGDRWADPANTTILPSYVTMDAMGWADFGVMRLQVNLYNLTNEGYIVSGHGTSALLNVPGAPRSVLVTARVKL</sequence>
<comment type="similarity">
    <text evidence="2 14 15">Belongs to the TonB-dependent receptor family.</text>
</comment>
<gene>
    <name evidence="18" type="ORF">FHS83_002728</name>
</gene>
<evidence type="ECO:0000256" key="11">
    <source>
        <dbReference type="ARBA" id="ARBA00023136"/>
    </source>
</evidence>
<keyword evidence="11 14" id="KW-0472">Membrane</keyword>
<keyword evidence="9" id="KW-0406">Ion transport</keyword>
<comment type="caution">
    <text evidence="18">The sequence shown here is derived from an EMBL/GenBank/DDBJ whole genome shotgun (WGS) entry which is preliminary data.</text>
</comment>
<dbReference type="InterPro" id="IPR036942">
    <property type="entry name" value="Beta-barrel_TonB_sf"/>
</dbReference>
<proteinExistence type="inferred from homology"/>
<dbReference type="Pfam" id="PF00593">
    <property type="entry name" value="TonB_dep_Rec_b-barrel"/>
    <property type="match status" value="1"/>
</dbReference>